<dbReference type="InterPro" id="IPR006439">
    <property type="entry name" value="HAD-SF_hydro_IA"/>
</dbReference>
<name>A0A0L8V462_9BACT</name>
<dbReference type="OrthoDB" id="9797415at2"/>
<reference evidence="2" key="1">
    <citation type="submission" date="2015-07" db="EMBL/GenBank/DDBJ databases">
        <title>Genome sequencing of Sunxiuqinia dokdonensis strain SK.</title>
        <authorList>
            <person name="Ahn S."/>
            <person name="Kim B.-C."/>
        </authorList>
    </citation>
    <scope>NUCLEOTIDE SEQUENCE [LARGE SCALE GENOMIC DNA]</scope>
    <source>
        <strain evidence="2">SK</strain>
    </source>
</reference>
<dbReference type="PANTHER" id="PTHR43611">
    <property type="entry name" value="ALPHA-D-GLUCOSE 1-PHOSPHATE PHOSPHATASE"/>
    <property type="match status" value="1"/>
</dbReference>
<sequence length="209" mass="23935">MEQILREVKNIVFDLGGVLLDIDPQRTVKAFEALGLTDVIKPGGWGYKQEVFLQMEEGKLTDGEFRDGVRKLLPTPVSDAEIDRAWCAMLIDFPADHVRLLKQLKSTYNLYLFSNTNNIHVDFFHKLFQKKFGFSLSDLFVKDYYSNEINSRKPALEAFRFVLNDAALNPGETLFIDDSKENIEGAERAGMQAFHLNGNISLHQLFRQD</sequence>
<dbReference type="EMBL" id="LGIA01000195">
    <property type="protein sequence ID" value="KOH43209.1"/>
    <property type="molecule type" value="Genomic_DNA"/>
</dbReference>
<dbReference type="SFLD" id="SFLDG01129">
    <property type="entry name" value="C1.5:_HAD__Beta-PGM__Phosphata"/>
    <property type="match status" value="1"/>
</dbReference>
<dbReference type="AlphaFoldDB" id="A0A0L8V462"/>
<proteinExistence type="predicted"/>
<dbReference type="NCBIfam" id="TIGR01509">
    <property type="entry name" value="HAD-SF-IA-v3"/>
    <property type="match status" value="1"/>
</dbReference>
<dbReference type="SFLD" id="SFLDS00003">
    <property type="entry name" value="Haloacid_Dehalogenase"/>
    <property type="match status" value="1"/>
</dbReference>
<protein>
    <recommendedName>
        <fullName evidence="3">Haloacid dehalogenase</fullName>
    </recommendedName>
</protein>
<dbReference type="CDD" id="cd02603">
    <property type="entry name" value="HAD_sEH-N_like"/>
    <property type="match status" value="1"/>
</dbReference>
<dbReference type="Gene3D" id="3.40.50.1000">
    <property type="entry name" value="HAD superfamily/HAD-like"/>
    <property type="match status" value="1"/>
</dbReference>
<evidence type="ECO:0000313" key="2">
    <source>
        <dbReference type="Proteomes" id="UP000036958"/>
    </source>
</evidence>
<dbReference type="Pfam" id="PF00702">
    <property type="entry name" value="Hydrolase"/>
    <property type="match status" value="1"/>
</dbReference>
<dbReference type="SUPFAM" id="SSF56784">
    <property type="entry name" value="HAD-like"/>
    <property type="match status" value="1"/>
</dbReference>
<evidence type="ECO:0000313" key="1">
    <source>
        <dbReference type="EMBL" id="KOH43209.1"/>
    </source>
</evidence>
<keyword evidence="2" id="KW-1185">Reference proteome</keyword>
<organism evidence="1 2">
    <name type="scientific">Sunxiuqinia dokdonensis</name>
    <dbReference type="NCBI Taxonomy" id="1409788"/>
    <lineage>
        <taxon>Bacteria</taxon>
        <taxon>Pseudomonadati</taxon>
        <taxon>Bacteroidota</taxon>
        <taxon>Bacteroidia</taxon>
        <taxon>Marinilabiliales</taxon>
        <taxon>Prolixibacteraceae</taxon>
        <taxon>Sunxiuqinia</taxon>
    </lineage>
</organism>
<dbReference type="InterPro" id="IPR036412">
    <property type="entry name" value="HAD-like_sf"/>
</dbReference>
<dbReference type="PRINTS" id="PR00413">
    <property type="entry name" value="HADHALOGNASE"/>
</dbReference>
<dbReference type="STRING" id="1409788.NC99_39400"/>
<comment type="caution">
    <text evidence="1">The sequence shown here is derived from an EMBL/GenBank/DDBJ whole genome shotgun (WGS) entry which is preliminary data.</text>
</comment>
<dbReference type="Gene3D" id="1.10.150.240">
    <property type="entry name" value="Putative phosphatase, domain 2"/>
    <property type="match status" value="1"/>
</dbReference>
<dbReference type="Proteomes" id="UP000036958">
    <property type="component" value="Unassembled WGS sequence"/>
</dbReference>
<gene>
    <name evidence="1" type="ORF">NC99_39400</name>
</gene>
<dbReference type="PANTHER" id="PTHR43611:SF3">
    <property type="entry name" value="FLAVIN MONONUCLEOTIDE HYDROLASE 1, CHLOROPLATIC"/>
    <property type="match status" value="1"/>
</dbReference>
<evidence type="ECO:0008006" key="3">
    <source>
        <dbReference type="Google" id="ProtNLM"/>
    </source>
</evidence>
<accession>A0A0L8V462</accession>
<dbReference type="InterPro" id="IPR023214">
    <property type="entry name" value="HAD_sf"/>
</dbReference>
<dbReference type="RefSeq" id="WP_053187156.1">
    <property type="nucleotide sequence ID" value="NZ_LGIA01000195.1"/>
</dbReference>
<dbReference type="InterPro" id="IPR023198">
    <property type="entry name" value="PGP-like_dom2"/>
</dbReference>